<organism evidence="1 2">
    <name type="scientific">Diaphorobacter nitroreducens</name>
    <dbReference type="NCBI Taxonomy" id="164759"/>
    <lineage>
        <taxon>Bacteria</taxon>
        <taxon>Pseudomonadati</taxon>
        <taxon>Pseudomonadota</taxon>
        <taxon>Betaproteobacteria</taxon>
        <taxon>Burkholderiales</taxon>
        <taxon>Comamonadaceae</taxon>
        <taxon>Diaphorobacter</taxon>
    </lineage>
</organism>
<name>A0AAX1WRA0_9BURK</name>
<evidence type="ECO:0000313" key="1">
    <source>
        <dbReference type="EMBL" id="ROR39624.1"/>
    </source>
</evidence>
<comment type="caution">
    <text evidence="1">The sequence shown here is derived from an EMBL/GenBank/DDBJ whole genome shotgun (WGS) entry which is preliminary data.</text>
</comment>
<reference evidence="1 2" key="1">
    <citation type="submission" date="2018-11" db="EMBL/GenBank/DDBJ databases">
        <title>Genomic Encyclopedia of Type Strains, Phase IV (KMG-IV): sequencing the most valuable type-strain genomes for metagenomic binning, comparative biology and taxonomic classification.</title>
        <authorList>
            <person name="Goeker M."/>
        </authorList>
    </citation>
    <scope>NUCLEOTIDE SEQUENCE [LARGE SCALE GENOMIC DNA]</scope>
    <source>
        <strain evidence="1 2">DSM 15985</strain>
    </source>
</reference>
<dbReference type="Proteomes" id="UP000271868">
    <property type="component" value="Unassembled WGS sequence"/>
</dbReference>
<dbReference type="EMBL" id="RJVL01000008">
    <property type="protein sequence ID" value="ROR39624.1"/>
    <property type="molecule type" value="Genomic_DNA"/>
</dbReference>
<keyword evidence="2" id="KW-1185">Reference proteome</keyword>
<evidence type="ECO:0000313" key="2">
    <source>
        <dbReference type="Proteomes" id="UP000271868"/>
    </source>
</evidence>
<gene>
    <name evidence="1" type="ORF">EDC60_3119</name>
</gene>
<protein>
    <submittedName>
        <fullName evidence="1">Uncharacterized protein</fullName>
    </submittedName>
</protein>
<proteinExistence type="predicted"/>
<dbReference type="RefSeq" id="WP_148061017.1">
    <property type="nucleotide sequence ID" value="NZ_RJVL01000008.1"/>
</dbReference>
<accession>A0AAX1WRA0</accession>
<sequence length="154" mass="17022">MTKINATPANRKTLRRHAREAMAAYSCVMTWLLLADDGDLWIAEEPQGQSVYVGSDKIIAMTGGYHKAQGDGAVFDPATGRPYRTQRDYLADLLGEDVYVRIFTSSCSARHDVVNANGNLICSFGKDYAGARAYTKANEGCGLKYGLHVRRYYV</sequence>
<dbReference type="AlphaFoldDB" id="A0AAX1WRA0"/>